<proteinExistence type="predicted"/>
<dbReference type="Proteomes" id="UP000624279">
    <property type="component" value="Unassembled WGS sequence"/>
</dbReference>
<dbReference type="GO" id="GO:0008168">
    <property type="term" value="F:methyltransferase activity"/>
    <property type="evidence" value="ECO:0007669"/>
    <property type="project" value="UniProtKB-KW"/>
</dbReference>
<evidence type="ECO:0000256" key="1">
    <source>
        <dbReference type="ARBA" id="ARBA00022603"/>
    </source>
</evidence>
<reference evidence="3 4" key="1">
    <citation type="submission" date="2020-08" db="EMBL/GenBank/DDBJ databases">
        <title>Novel species isolated from subtropical streams in China.</title>
        <authorList>
            <person name="Lu H."/>
        </authorList>
    </citation>
    <scope>NUCLEOTIDE SEQUENCE [LARGE SCALE GENOMIC DNA]</scope>
    <source>
        <strain evidence="3 4">LX15W</strain>
    </source>
</reference>
<dbReference type="InterPro" id="IPR038375">
    <property type="entry name" value="NDUFAF7_sf"/>
</dbReference>
<keyword evidence="4" id="KW-1185">Reference proteome</keyword>
<dbReference type="PANTHER" id="PTHR12049">
    <property type="entry name" value="PROTEIN ARGININE METHYLTRANSFERASE NDUFAF7, MITOCHONDRIAL"/>
    <property type="match status" value="1"/>
</dbReference>
<dbReference type="PANTHER" id="PTHR12049:SF7">
    <property type="entry name" value="PROTEIN ARGININE METHYLTRANSFERASE NDUFAF7, MITOCHONDRIAL"/>
    <property type="match status" value="1"/>
</dbReference>
<dbReference type="SUPFAM" id="SSF53335">
    <property type="entry name" value="S-adenosyl-L-methionine-dependent methyltransferases"/>
    <property type="match status" value="1"/>
</dbReference>
<evidence type="ECO:0000313" key="3">
    <source>
        <dbReference type="EMBL" id="MBC3875881.1"/>
    </source>
</evidence>
<comment type="caution">
    <text evidence="3">The sequence shown here is derived from an EMBL/GenBank/DDBJ whole genome shotgun (WGS) entry which is preliminary data.</text>
</comment>
<organism evidence="3 4">
    <name type="scientific">Undibacterium flavidum</name>
    <dbReference type="NCBI Taxonomy" id="2762297"/>
    <lineage>
        <taxon>Bacteria</taxon>
        <taxon>Pseudomonadati</taxon>
        <taxon>Pseudomonadota</taxon>
        <taxon>Betaproteobacteria</taxon>
        <taxon>Burkholderiales</taxon>
        <taxon>Oxalobacteraceae</taxon>
        <taxon>Undibacterium</taxon>
    </lineage>
</organism>
<dbReference type="EMBL" id="JACOGA010000026">
    <property type="protein sequence ID" value="MBC3875881.1"/>
    <property type="molecule type" value="Genomic_DNA"/>
</dbReference>
<sequence length="406" mass="44412">MQKLNSTPHQKLALPTPSADAMQASQQLQKLIRTEIANHGGVIPFSHYMEMALYTPRLGYYSGGSAKLGADGDFTTAPEMSSLFGATLAQVAQQLFTQTPAAILEFGAGTGKLAFDILSEYQDSNFPLNRYFIVELSGELRARQEQRLKDFPQVVWLSEMPAAFSGVVIGNEVLDAIPIELMMRTEHGWSRLGVAASDDPAESFKLISLHDQAEDIAHLIAQIPESESLPIGYISEVHPVEIGFMRSVAAMLLAGKAQSGLGGAALWLDYGFPAQEYYLPQRDKGTLMCHYRHHAHPDPFYLPGLQDITAHVDFTAIAIAGVEAGLDLLSYTSQASFLLSCGLTDVLKRIPVEDPQRYLPASNAVQKLTSPAEMGELFKVLLLGCDIELPISLAHNLARFDRSHKL</sequence>
<dbReference type="InterPro" id="IPR029063">
    <property type="entry name" value="SAM-dependent_MTases_sf"/>
</dbReference>
<gene>
    <name evidence="3" type="ORF">H8K55_19995</name>
</gene>
<dbReference type="Gene3D" id="3.40.50.12710">
    <property type="match status" value="1"/>
</dbReference>
<name>A0ABR6YH38_9BURK</name>
<keyword evidence="2" id="KW-0808">Transferase</keyword>
<accession>A0ABR6YH38</accession>
<dbReference type="GO" id="GO:0032259">
    <property type="term" value="P:methylation"/>
    <property type="evidence" value="ECO:0007669"/>
    <property type="project" value="UniProtKB-KW"/>
</dbReference>
<evidence type="ECO:0000256" key="2">
    <source>
        <dbReference type="ARBA" id="ARBA00022679"/>
    </source>
</evidence>
<dbReference type="RefSeq" id="WP_186943842.1">
    <property type="nucleotide sequence ID" value="NZ_JACOGA010000026.1"/>
</dbReference>
<dbReference type="Pfam" id="PF02636">
    <property type="entry name" value="Methyltransf_28"/>
    <property type="match status" value="1"/>
</dbReference>
<protein>
    <submittedName>
        <fullName evidence="3">SAM-dependent methyltransferase</fullName>
    </submittedName>
</protein>
<keyword evidence="1 3" id="KW-0489">Methyltransferase</keyword>
<evidence type="ECO:0000313" key="4">
    <source>
        <dbReference type="Proteomes" id="UP000624279"/>
    </source>
</evidence>
<dbReference type="InterPro" id="IPR003788">
    <property type="entry name" value="NDUFAF7"/>
</dbReference>